<accession>A0A4D6HW94</accession>
<dbReference type="Gene3D" id="1.10.443.10">
    <property type="entry name" value="Intergrase catalytic core"/>
    <property type="match status" value="1"/>
</dbReference>
<dbReference type="PANTHER" id="PTHR30349:SF90">
    <property type="entry name" value="TYROSINE RECOMBINASE XERD"/>
    <property type="match status" value="1"/>
</dbReference>
<dbReference type="AlphaFoldDB" id="A0A4D6HW94"/>
<organism evidence="5 6">
    <name type="scientific">Natronorubrum bangense</name>
    <dbReference type="NCBI Taxonomy" id="61858"/>
    <lineage>
        <taxon>Archaea</taxon>
        <taxon>Methanobacteriati</taxon>
        <taxon>Methanobacteriota</taxon>
        <taxon>Stenosarchaea group</taxon>
        <taxon>Halobacteria</taxon>
        <taxon>Halobacteriales</taxon>
        <taxon>Natrialbaceae</taxon>
        <taxon>Natronorubrum</taxon>
    </lineage>
</organism>
<dbReference type="InterPro" id="IPR011010">
    <property type="entry name" value="DNA_brk_join_enz"/>
</dbReference>
<evidence type="ECO:0000256" key="1">
    <source>
        <dbReference type="ARBA" id="ARBA00023125"/>
    </source>
</evidence>
<name>A0A4D6HW94_9EURY</name>
<dbReference type="SUPFAM" id="SSF56349">
    <property type="entry name" value="DNA breaking-rejoining enzymes"/>
    <property type="match status" value="1"/>
</dbReference>
<keyword evidence="5" id="KW-0614">Plasmid</keyword>
<keyword evidence="1" id="KW-0238">DNA-binding</keyword>
<keyword evidence="2" id="KW-0233">DNA recombination</keyword>
<sequence>MTGESDTIRWSHKSFEELQTFWNTQIEPALQRAGHDLDERPTYQDLLDTGYGGIQYTLREHHEMTLGAFLETVGYADGPSADGGYPWMIDDETTIDELELYLESLERRRNLAESTIKSKQARLATYARVYRDLHGQATLVTRVAAPDDEADEIQRVLAVFDELNQELGSDESKLRYLSDIQQFYEHLQRRAKASFNPTASIAAEYGWTRTKKDNQPLSSQQVRRLYGVTETASEQLLVLALCAWGLRRSEVAALHVSQLVLEGEQPHIAFDDDRKNGPGTVALIYGVPELSDRIDALSSGTQEWNGYLFPSKASSSGHITGETVQARFKRLADRAAVRVRGEQPTSKMGRRFWYTTYNQAMNALLENLDVIATEQGSADSSVVLKSYLSEAERREYRREFMRERLADAFEQRPQPS</sequence>
<dbReference type="InterPro" id="IPR013762">
    <property type="entry name" value="Integrase-like_cat_sf"/>
</dbReference>
<dbReference type="Proteomes" id="UP000296822">
    <property type="component" value="Plasmid unnamed4"/>
</dbReference>
<dbReference type="InterPro" id="IPR010998">
    <property type="entry name" value="Integrase_recombinase_N"/>
</dbReference>
<dbReference type="GO" id="GO:0015074">
    <property type="term" value="P:DNA integration"/>
    <property type="evidence" value="ECO:0007669"/>
    <property type="project" value="InterPro"/>
</dbReference>
<dbReference type="Pfam" id="PF00589">
    <property type="entry name" value="Phage_integrase"/>
    <property type="match status" value="1"/>
</dbReference>
<dbReference type="InterPro" id="IPR002104">
    <property type="entry name" value="Integrase_catalytic"/>
</dbReference>
<evidence type="ECO:0000259" key="4">
    <source>
        <dbReference type="PROSITE" id="PS51898"/>
    </source>
</evidence>
<dbReference type="GeneID" id="39853831"/>
<feature type="domain" description="Tyr recombinase" evidence="4">
    <location>
        <begin position="212"/>
        <end position="402"/>
    </location>
</feature>
<dbReference type="EMBL" id="CP031309">
    <property type="protein sequence ID" value="QCC57067.1"/>
    <property type="molecule type" value="Genomic_DNA"/>
</dbReference>
<geneLocation type="plasmid" evidence="5 6">
    <name>unnamed4</name>
</geneLocation>
<proteinExistence type="predicted"/>
<evidence type="ECO:0000313" key="5">
    <source>
        <dbReference type="EMBL" id="QCC57067.1"/>
    </source>
</evidence>
<gene>
    <name evidence="5" type="ORF">DV706_21355</name>
</gene>
<dbReference type="PROSITE" id="PS51898">
    <property type="entry name" value="TYR_RECOMBINASE"/>
    <property type="match status" value="1"/>
</dbReference>
<protein>
    <submittedName>
        <fullName evidence="5">Site-specific integrase</fullName>
    </submittedName>
</protein>
<evidence type="ECO:0000313" key="6">
    <source>
        <dbReference type="Proteomes" id="UP000296822"/>
    </source>
</evidence>
<dbReference type="GO" id="GO:0006310">
    <property type="term" value="P:DNA recombination"/>
    <property type="evidence" value="ECO:0007669"/>
    <property type="project" value="UniProtKB-KW"/>
</dbReference>
<evidence type="ECO:0000256" key="2">
    <source>
        <dbReference type="ARBA" id="ARBA00023172"/>
    </source>
</evidence>
<dbReference type="PANTHER" id="PTHR30349">
    <property type="entry name" value="PHAGE INTEGRASE-RELATED"/>
    <property type="match status" value="1"/>
</dbReference>
<reference evidence="5 6" key="1">
    <citation type="journal article" date="2019" name="Nat. Commun.">
        <title>A new type of DNA phosphorothioation-based antiviral system in archaea.</title>
        <authorList>
            <person name="Xiong L."/>
            <person name="Liu S."/>
            <person name="Chen S."/>
            <person name="Xiao Y."/>
            <person name="Zhu B."/>
            <person name="Gao Y."/>
            <person name="Zhang Y."/>
            <person name="Chen B."/>
            <person name="Luo J."/>
            <person name="Deng Z."/>
            <person name="Chen X."/>
            <person name="Wang L."/>
            <person name="Chen S."/>
        </authorList>
    </citation>
    <scope>NUCLEOTIDE SEQUENCE [LARGE SCALE GENOMIC DNA]</scope>
    <source>
        <strain evidence="5 6">JCM 10635</strain>
        <plasmid evidence="5 6">unnamed4</plasmid>
    </source>
</reference>
<dbReference type="KEGG" id="nbg:DV706_21355"/>
<dbReference type="RefSeq" id="WP_006068076.1">
    <property type="nucleotide sequence ID" value="NZ_CP031309.1"/>
</dbReference>
<dbReference type="GO" id="GO:0003677">
    <property type="term" value="F:DNA binding"/>
    <property type="evidence" value="ECO:0007669"/>
    <property type="project" value="UniProtKB-KW"/>
</dbReference>
<dbReference type="Gene3D" id="1.10.150.130">
    <property type="match status" value="1"/>
</dbReference>
<dbReference type="InterPro" id="IPR050090">
    <property type="entry name" value="Tyrosine_recombinase_XerCD"/>
</dbReference>
<feature type="coiled-coil region" evidence="3">
    <location>
        <begin position="88"/>
        <end position="122"/>
    </location>
</feature>
<keyword evidence="3" id="KW-0175">Coiled coil</keyword>
<evidence type="ECO:0000256" key="3">
    <source>
        <dbReference type="SAM" id="Coils"/>
    </source>
</evidence>